<dbReference type="GeneID" id="100554438"/>
<reference evidence="6" key="3">
    <citation type="submission" date="2025-09" db="UniProtKB">
        <authorList>
            <consortium name="Ensembl"/>
        </authorList>
    </citation>
    <scope>IDENTIFICATION</scope>
</reference>
<keyword evidence="2" id="KW-0443">Lipid metabolism</keyword>
<feature type="active site" description="Charge relay system" evidence="3">
    <location>
        <position position="341"/>
    </location>
</feature>
<evidence type="ECO:0000256" key="2">
    <source>
        <dbReference type="PIRNR" id="PIRNR000862"/>
    </source>
</evidence>
<accession>A0A803TSQ2</accession>
<dbReference type="InterPro" id="IPR029058">
    <property type="entry name" value="AB_hydrolase_fold"/>
</dbReference>
<feature type="domain" description="Partial AB-hydrolase lipase" evidence="5">
    <location>
        <begin position="35"/>
        <end position="96"/>
    </location>
</feature>
<dbReference type="KEGG" id="acs:100554438"/>
<dbReference type="GO" id="GO:0016298">
    <property type="term" value="F:lipase activity"/>
    <property type="evidence" value="ECO:0000318"/>
    <property type="project" value="GO_Central"/>
</dbReference>
<dbReference type="Bgee" id="ENSACAG00000033529">
    <property type="expression patterns" value="Expressed in lung"/>
</dbReference>
<dbReference type="FunFam" id="3.40.50.1820:FF:000012">
    <property type="entry name" value="Lipase"/>
    <property type="match status" value="1"/>
</dbReference>
<evidence type="ECO:0000256" key="1">
    <source>
        <dbReference type="ARBA" id="ARBA00010701"/>
    </source>
</evidence>
<dbReference type="InterPro" id="IPR025483">
    <property type="entry name" value="Lipase_euk"/>
</dbReference>
<protein>
    <recommendedName>
        <fullName evidence="2">Lipase</fullName>
    </recommendedName>
</protein>
<dbReference type="Proteomes" id="UP000001646">
    <property type="component" value="Unplaced"/>
</dbReference>
<dbReference type="PIRSF" id="PIRSF000862">
    <property type="entry name" value="Steryl_ester_lip"/>
    <property type="match status" value="1"/>
</dbReference>
<dbReference type="OrthoDB" id="9974421at2759"/>
<evidence type="ECO:0000313" key="6">
    <source>
        <dbReference type="Ensembl" id="ENSACAP00000038242.1"/>
    </source>
</evidence>
<evidence type="ECO:0000313" key="7">
    <source>
        <dbReference type="Proteomes" id="UP000001646"/>
    </source>
</evidence>
<dbReference type="Gene3D" id="3.40.50.1820">
    <property type="entry name" value="alpha/beta hydrolase"/>
    <property type="match status" value="1"/>
</dbReference>
<dbReference type="Ensembl" id="ENSACAT00000032163.2">
    <property type="protein sequence ID" value="ENSACAP00000038242.1"/>
    <property type="gene ID" value="ENSACAG00000033529.2"/>
</dbReference>
<gene>
    <name evidence="6" type="primary">LOC100554438</name>
</gene>
<feature type="active site" description="Charge relay system" evidence="3">
    <location>
        <position position="370"/>
    </location>
</feature>
<reference evidence="6" key="1">
    <citation type="submission" date="2009-12" db="EMBL/GenBank/DDBJ databases">
        <title>The Genome Sequence of Anolis carolinensis (Green Anole Lizard).</title>
        <authorList>
            <consortium name="The Genome Sequencing Platform"/>
            <person name="Di Palma F."/>
            <person name="Alfoldi J."/>
            <person name="Heiman D."/>
            <person name="Young S."/>
            <person name="Grabherr M."/>
            <person name="Johnson J."/>
            <person name="Lander E.S."/>
            <person name="Lindblad-Toh K."/>
        </authorList>
    </citation>
    <scope>NUCLEOTIDE SEQUENCE [LARGE SCALE GENOMIC DNA]</scope>
    <source>
        <strain evidence="6">JBL SC #1</strain>
    </source>
</reference>
<dbReference type="PANTHER" id="PTHR11005">
    <property type="entry name" value="LYSOSOMAL ACID LIPASE-RELATED"/>
    <property type="match status" value="1"/>
</dbReference>
<dbReference type="InterPro" id="IPR006693">
    <property type="entry name" value="AB_hydrolase_lipase"/>
</dbReference>
<dbReference type="Pfam" id="PF04083">
    <property type="entry name" value="Abhydro_lipase"/>
    <property type="match status" value="1"/>
</dbReference>
<keyword evidence="2" id="KW-0442">Lipid degradation</keyword>
<name>A0A803TSQ2_ANOCA</name>
<evidence type="ECO:0000256" key="4">
    <source>
        <dbReference type="SAM" id="SignalP"/>
    </source>
</evidence>
<sequence length="395" mass="45107">MLSFIVLSFMIMGFMESEQSLRKRTELDPETFMNISEMIHYQGYPNEEYEILTDDGYFLPINRIPHGRKEVENTASKPVVLVMPGVLTNGGTWVANMPNNSLGFVLADAGFDVWLGNNRGCRWCRKHQNFSIDKEQFWDFSFHEMAMNDLSAIINFILSKTGQEKIFYIGHSQGSTIAFIAFSEIPQLAQKIKIFFAFGPVASLNHSKSPYTKLAFFADNAGKAILGKKEFCVLHNNTRTFLAKTCDQEFWRNTCVKLLFSAGGISKNNVNMSRMDVFASHLPGCTSIKNLLHWAQIKTSGVLKFFDYGSENIMKYSQVAPPAYNIQKMAVPIAMWSGGHDIMATPKDTKQLLPLLQNLIYYKEIPHWMHYDFIFGLDARQEVYDEIIEIIQNFP</sequence>
<dbReference type="GO" id="GO:0006629">
    <property type="term" value="P:lipid metabolic process"/>
    <property type="evidence" value="ECO:0000318"/>
    <property type="project" value="GO_Central"/>
</dbReference>
<keyword evidence="2" id="KW-0378">Hydrolase</keyword>
<dbReference type="GO" id="GO:0016042">
    <property type="term" value="P:lipid catabolic process"/>
    <property type="evidence" value="ECO:0007669"/>
    <property type="project" value="UniProtKB-KW"/>
</dbReference>
<keyword evidence="4" id="KW-0732">Signal</keyword>
<reference evidence="6" key="2">
    <citation type="submission" date="2025-08" db="UniProtKB">
        <authorList>
            <consortium name="Ensembl"/>
        </authorList>
    </citation>
    <scope>IDENTIFICATION</scope>
</reference>
<evidence type="ECO:0000259" key="5">
    <source>
        <dbReference type="Pfam" id="PF04083"/>
    </source>
</evidence>
<feature type="active site" description="Nucleophile" evidence="3">
    <location>
        <position position="172"/>
    </location>
</feature>
<feature type="signal peptide" evidence="4">
    <location>
        <begin position="1"/>
        <end position="17"/>
    </location>
</feature>
<organism evidence="6 7">
    <name type="scientific">Anolis carolinensis</name>
    <name type="common">Green anole</name>
    <name type="synonym">American chameleon</name>
    <dbReference type="NCBI Taxonomy" id="28377"/>
    <lineage>
        <taxon>Eukaryota</taxon>
        <taxon>Metazoa</taxon>
        <taxon>Chordata</taxon>
        <taxon>Craniata</taxon>
        <taxon>Vertebrata</taxon>
        <taxon>Euteleostomi</taxon>
        <taxon>Lepidosauria</taxon>
        <taxon>Squamata</taxon>
        <taxon>Bifurcata</taxon>
        <taxon>Unidentata</taxon>
        <taxon>Episquamata</taxon>
        <taxon>Toxicofera</taxon>
        <taxon>Iguania</taxon>
        <taxon>Dactyloidae</taxon>
        <taxon>Anolis</taxon>
    </lineage>
</organism>
<dbReference type="GeneTree" id="ENSGT00940000156860"/>
<dbReference type="InParanoid" id="A0A803TSQ2"/>
<proteinExistence type="inferred from homology"/>
<comment type="similarity">
    <text evidence="1 2">Belongs to the AB hydrolase superfamily. Lipase family.</text>
</comment>
<keyword evidence="7" id="KW-1185">Reference proteome</keyword>
<evidence type="ECO:0000256" key="3">
    <source>
        <dbReference type="PIRSR" id="PIRSR000862-1"/>
    </source>
</evidence>
<dbReference type="SUPFAM" id="SSF53474">
    <property type="entry name" value="alpha/beta-Hydrolases"/>
    <property type="match status" value="1"/>
</dbReference>
<feature type="chain" id="PRO_5032432473" description="Lipase" evidence="4">
    <location>
        <begin position="18"/>
        <end position="395"/>
    </location>
</feature>
<dbReference type="AlphaFoldDB" id="A0A803TSQ2"/>